<evidence type="ECO:0000256" key="2">
    <source>
        <dbReference type="ARBA" id="ARBA00004922"/>
    </source>
</evidence>
<evidence type="ECO:0000313" key="12">
    <source>
        <dbReference type="EMBL" id="KAK6187196.1"/>
    </source>
</evidence>
<dbReference type="Pfam" id="PF02485">
    <property type="entry name" value="Branch"/>
    <property type="match status" value="1"/>
</dbReference>
<evidence type="ECO:0000256" key="10">
    <source>
        <dbReference type="ARBA" id="ARBA00038150"/>
    </source>
</evidence>
<keyword evidence="4" id="KW-0808">Transferase</keyword>
<accession>A0AAN8Q4G7</accession>
<keyword evidence="8 11" id="KW-0472">Membrane</keyword>
<keyword evidence="5 11" id="KW-0812">Transmembrane</keyword>
<gene>
    <name evidence="12" type="ORF">SNE40_005275</name>
</gene>
<evidence type="ECO:0000256" key="6">
    <source>
        <dbReference type="ARBA" id="ARBA00022968"/>
    </source>
</evidence>
<dbReference type="Proteomes" id="UP001347796">
    <property type="component" value="Unassembled WGS sequence"/>
</dbReference>
<evidence type="ECO:0000313" key="13">
    <source>
        <dbReference type="Proteomes" id="UP001347796"/>
    </source>
</evidence>
<comment type="similarity">
    <text evidence="10">Belongs to the glycosyltransferase 14 family.</text>
</comment>
<evidence type="ECO:0000256" key="1">
    <source>
        <dbReference type="ARBA" id="ARBA00004606"/>
    </source>
</evidence>
<keyword evidence="7 11" id="KW-1133">Transmembrane helix</keyword>
<dbReference type="GO" id="GO:0008375">
    <property type="term" value="F:acetylglucosaminyltransferase activity"/>
    <property type="evidence" value="ECO:0007669"/>
    <property type="project" value="TreeGrafter"/>
</dbReference>
<dbReference type="AlphaFoldDB" id="A0AAN8Q4G7"/>
<comment type="subcellular location">
    <subcellularLocation>
        <location evidence="1">Membrane</location>
        <topology evidence="1">Single-pass type II membrane protein</topology>
    </subcellularLocation>
</comment>
<evidence type="ECO:0000256" key="7">
    <source>
        <dbReference type="ARBA" id="ARBA00022989"/>
    </source>
</evidence>
<dbReference type="GO" id="GO:0016020">
    <property type="term" value="C:membrane"/>
    <property type="evidence" value="ECO:0007669"/>
    <property type="project" value="UniProtKB-SubCell"/>
</dbReference>
<proteinExistence type="inferred from homology"/>
<sequence>MKGTTTRAVVSVLVISVCIYTCIFIIFSSSHEPNFLLNSEYNGQEPSINRSSLNSQHVGLDQDSETEIQFRSFKIDDINCKKIIEGDDMEINKFINRTHDNIPDNETLTRHTMNCEAFRRIYGYDDIVNTEAEKQFPIAFNILLYKDVAQVEILLRAIYRPQNYYCLHVDGFSPDHVHKGANSLADCFDNVFIVSKTENITYQSFQRLQADINCMSDHLAKSDWKYLMNLPSQQLPLRTNAEIVQILKALNNTNYIECIVGKRIISSRYTYKYENVYGPGGHYEIVMTRKRHKDPPHGIVVVKGSAYGIFTRAFVDYVVKSPIAKDLLEWCRGVLSPDEYYWSTLNHNPHLQVPGSYKGKCPSTFLLPVYVHWFERGTNVTKCPGKVLRYICVFGIAALRQLINNSRKELFANKFELQFSYAAIQCLTEWLRNKTLSPQPIDDEFYRKLYSERTAPKIA</sequence>
<dbReference type="InterPro" id="IPR003406">
    <property type="entry name" value="Glyco_trans_14"/>
</dbReference>
<keyword evidence="9" id="KW-0325">Glycoprotein</keyword>
<evidence type="ECO:0000256" key="8">
    <source>
        <dbReference type="ARBA" id="ARBA00023136"/>
    </source>
</evidence>
<comment type="caution">
    <text evidence="12">The sequence shown here is derived from an EMBL/GenBank/DDBJ whole genome shotgun (WGS) entry which is preliminary data.</text>
</comment>
<name>A0AAN8Q4G7_PATCE</name>
<evidence type="ECO:0000256" key="3">
    <source>
        <dbReference type="ARBA" id="ARBA00022676"/>
    </source>
</evidence>
<dbReference type="EMBL" id="JAZGQO010000004">
    <property type="protein sequence ID" value="KAK6187196.1"/>
    <property type="molecule type" value="Genomic_DNA"/>
</dbReference>
<comment type="pathway">
    <text evidence="2">Protein modification; protein glycosylation.</text>
</comment>
<evidence type="ECO:0000256" key="11">
    <source>
        <dbReference type="SAM" id="Phobius"/>
    </source>
</evidence>
<evidence type="ECO:0008006" key="14">
    <source>
        <dbReference type="Google" id="ProtNLM"/>
    </source>
</evidence>
<organism evidence="12 13">
    <name type="scientific">Patella caerulea</name>
    <name type="common">Rayed Mediterranean limpet</name>
    <dbReference type="NCBI Taxonomy" id="87958"/>
    <lineage>
        <taxon>Eukaryota</taxon>
        <taxon>Metazoa</taxon>
        <taxon>Spiralia</taxon>
        <taxon>Lophotrochozoa</taxon>
        <taxon>Mollusca</taxon>
        <taxon>Gastropoda</taxon>
        <taxon>Patellogastropoda</taxon>
        <taxon>Patelloidea</taxon>
        <taxon>Patellidae</taxon>
        <taxon>Patella</taxon>
    </lineage>
</organism>
<keyword evidence="13" id="KW-1185">Reference proteome</keyword>
<evidence type="ECO:0000256" key="9">
    <source>
        <dbReference type="ARBA" id="ARBA00023180"/>
    </source>
</evidence>
<evidence type="ECO:0000256" key="5">
    <source>
        <dbReference type="ARBA" id="ARBA00022692"/>
    </source>
</evidence>
<reference evidence="12 13" key="1">
    <citation type="submission" date="2024-01" db="EMBL/GenBank/DDBJ databases">
        <title>The genome of the rayed Mediterranean limpet Patella caerulea (Linnaeus, 1758).</title>
        <authorList>
            <person name="Anh-Thu Weber A."/>
            <person name="Halstead-Nussloch G."/>
        </authorList>
    </citation>
    <scope>NUCLEOTIDE SEQUENCE [LARGE SCALE GENOMIC DNA]</scope>
    <source>
        <strain evidence="12">AATW-2023a</strain>
        <tissue evidence="12">Whole specimen</tissue>
    </source>
</reference>
<dbReference type="PANTHER" id="PTHR19297:SF181">
    <property type="entry name" value="PROTEIN XYLOSYLTRANSFERASE"/>
    <property type="match status" value="1"/>
</dbReference>
<keyword evidence="3" id="KW-0328">Glycosyltransferase</keyword>
<protein>
    <recommendedName>
        <fullName evidence="14">Beta-1,3-galactosyl-O-glycosyl-glycoprotein beta-1,6-N-acetylglucosaminyltransferase</fullName>
    </recommendedName>
</protein>
<dbReference type="PANTHER" id="PTHR19297">
    <property type="entry name" value="GLYCOSYLTRANSFERASE 14 FAMILY MEMBER"/>
    <property type="match status" value="1"/>
</dbReference>
<feature type="transmembrane region" description="Helical" evidence="11">
    <location>
        <begin position="7"/>
        <end position="27"/>
    </location>
</feature>
<keyword evidence="6" id="KW-0735">Signal-anchor</keyword>
<evidence type="ECO:0000256" key="4">
    <source>
        <dbReference type="ARBA" id="ARBA00022679"/>
    </source>
</evidence>